<evidence type="ECO:0000313" key="2">
    <source>
        <dbReference type="Proteomes" id="UP000198775"/>
    </source>
</evidence>
<dbReference type="GO" id="GO:0016491">
    <property type="term" value="F:oxidoreductase activity"/>
    <property type="evidence" value="ECO:0007669"/>
    <property type="project" value="InterPro"/>
</dbReference>
<dbReference type="InterPro" id="IPR000358">
    <property type="entry name" value="RNR_small_fam"/>
</dbReference>
<keyword evidence="2" id="KW-1185">Reference proteome</keyword>
<dbReference type="OrthoDB" id="373464at2157"/>
<dbReference type="RefSeq" id="WP_092660437.1">
    <property type="nucleotide sequence ID" value="NZ_FOCX01000010.1"/>
</dbReference>
<dbReference type="InterPro" id="IPR012348">
    <property type="entry name" value="RNR-like"/>
</dbReference>
<protein>
    <submittedName>
        <fullName evidence="1">Ribonucleotide reductase, small chain</fullName>
    </submittedName>
</protein>
<gene>
    <name evidence="1" type="ORF">SAMN05216388_1010118</name>
</gene>
<evidence type="ECO:0000313" key="1">
    <source>
        <dbReference type="EMBL" id="SEO27797.1"/>
    </source>
</evidence>
<dbReference type="InterPro" id="IPR009078">
    <property type="entry name" value="Ferritin-like_SF"/>
</dbReference>
<dbReference type="GO" id="GO:0009263">
    <property type="term" value="P:deoxyribonucleotide biosynthetic process"/>
    <property type="evidence" value="ECO:0007669"/>
    <property type="project" value="InterPro"/>
</dbReference>
<dbReference type="Proteomes" id="UP000198775">
    <property type="component" value="Unassembled WGS sequence"/>
</dbReference>
<dbReference type="AlphaFoldDB" id="A0A1H8NDZ1"/>
<name>A0A1H8NDZ1_9EURY</name>
<organism evidence="1 2">
    <name type="scientific">Halorientalis persicus</name>
    <dbReference type="NCBI Taxonomy" id="1367881"/>
    <lineage>
        <taxon>Archaea</taxon>
        <taxon>Methanobacteriati</taxon>
        <taxon>Methanobacteriota</taxon>
        <taxon>Stenosarchaea group</taxon>
        <taxon>Halobacteria</taxon>
        <taxon>Halobacteriales</taxon>
        <taxon>Haloarculaceae</taxon>
        <taxon>Halorientalis</taxon>
    </lineage>
</organism>
<dbReference type="SUPFAM" id="SSF47240">
    <property type="entry name" value="Ferritin-like"/>
    <property type="match status" value="1"/>
</dbReference>
<dbReference type="Pfam" id="PF00268">
    <property type="entry name" value="Ribonuc_red_sm"/>
    <property type="match status" value="1"/>
</dbReference>
<sequence>MSLQDMPVVETGRVDMDSKWFELYQKGIELGTWDVSKLVDAIGVEEDIEVWNSLEPEQKEQWARLIAAFVDLEHAVAEDGRRIIEQMASPYLDDSIEKEMYATVFAMTEAKHTQFFDMYINTVMDDVFPETHLDIRRGGQPLPRTSACGMSKLGERQGAHMALAANNGDPVEIARAATTYHMMVEGIAARGGYFLKNNMMQESPLPLLNKGFQFVSTDEGRHVTHGLELLSELLEKERAGIPEYQGVDEAIWEESLECLPHVIDTAYFVSAAMDDPLGADFDGLIQRGMELWHAQFKEALDLDHYAPNTFSQVAQQAATEADEADYDGRIEHHAETYAKKLDLDESNVVRGGVADD</sequence>
<proteinExistence type="predicted"/>
<accession>A0A1H8NDZ1</accession>
<dbReference type="Gene3D" id="1.10.620.20">
    <property type="entry name" value="Ribonucleotide Reductase, subunit A"/>
    <property type="match status" value="1"/>
</dbReference>
<dbReference type="EMBL" id="FOCX01000010">
    <property type="protein sequence ID" value="SEO27797.1"/>
    <property type="molecule type" value="Genomic_DNA"/>
</dbReference>
<reference evidence="2" key="1">
    <citation type="submission" date="2016-10" db="EMBL/GenBank/DDBJ databases">
        <authorList>
            <person name="Varghese N."/>
            <person name="Submissions S."/>
        </authorList>
    </citation>
    <scope>NUCLEOTIDE SEQUENCE [LARGE SCALE GENOMIC DNA]</scope>
    <source>
        <strain evidence="2">IBRC-M 10043</strain>
    </source>
</reference>